<dbReference type="PANTHER" id="PTHR43047">
    <property type="entry name" value="TWO-COMPONENT HISTIDINE PROTEIN KINASE"/>
    <property type="match status" value="1"/>
</dbReference>
<keyword evidence="12 24" id="KW-0418">Kinase</keyword>
<evidence type="ECO:0000313" key="24">
    <source>
        <dbReference type="EMBL" id="MBP1995417.1"/>
    </source>
</evidence>
<feature type="transmembrane region" description="Helical" evidence="21">
    <location>
        <begin position="289"/>
        <end position="309"/>
    </location>
</feature>
<dbReference type="CDD" id="cd16922">
    <property type="entry name" value="HATPase_EvgS-ArcB-TorS-like"/>
    <property type="match status" value="1"/>
</dbReference>
<evidence type="ECO:0000256" key="18">
    <source>
        <dbReference type="ARBA" id="ARBA00030800"/>
    </source>
</evidence>
<protein>
    <recommendedName>
        <fullName evidence="5">Oxygen sensor histidine kinase NreB</fullName>
        <ecNumber evidence="4">2.7.13.3</ecNumber>
    </recommendedName>
    <alternativeName>
        <fullName evidence="18">Nitrogen regulation protein B</fullName>
    </alternativeName>
</protein>
<keyword evidence="20" id="KW-0175">Coiled coil</keyword>
<feature type="transmembrane region" description="Helical" evidence="21">
    <location>
        <begin position="386"/>
        <end position="408"/>
    </location>
</feature>
<feature type="transmembrane region" description="Helical" evidence="21">
    <location>
        <begin position="256"/>
        <end position="277"/>
    </location>
</feature>
<evidence type="ECO:0000256" key="7">
    <source>
        <dbReference type="ARBA" id="ARBA00022490"/>
    </source>
</evidence>
<feature type="transmembrane region" description="Helical" evidence="21">
    <location>
        <begin position="226"/>
        <end position="250"/>
    </location>
</feature>
<evidence type="ECO:0000256" key="5">
    <source>
        <dbReference type="ARBA" id="ARBA00017322"/>
    </source>
</evidence>
<feature type="domain" description="Response regulatory" evidence="23">
    <location>
        <begin position="732"/>
        <end position="848"/>
    </location>
</feature>
<dbReference type="RefSeq" id="WP_209977225.1">
    <property type="nucleotide sequence ID" value="NZ_JAGGLB010000034.1"/>
</dbReference>
<dbReference type="InterPro" id="IPR003661">
    <property type="entry name" value="HisK_dim/P_dom"/>
</dbReference>
<evidence type="ECO:0000256" key="20">
    <source>
        <dbReference type="SAM" id="Coils"/>
    </source>
</evidence>
<evidence type="ECO:0000256" key="6">
    <source>
        <dbReference type="ARBA" id="ARBA00022485"/>
    </source>
</evidence>
<evidence type="ECO:0000256" key="12">
    <source>
        <dbReference type="ARBA" id="ARBA00022777"/>
    </source>
</evidence>
<dbReference type="EMBL" id="JAGGLB010000034">
    <property type="protein sequence ID" value="MBP1995417.1"/>
    <property type="molecule type" value="Genomic_DNA"/>
</dbReference>
<dbReference type="Pfam" id="PF07730">
    <property type="entry name" value="HisKA_3"/>
    <property type="match status" value="1"/>
</dbReference>
<keyword evidence="21" id="KW-1133">Transmembrane helix</keyword>
<dbReference type="SUPFAM" id="SSF47384">
    <property type="entry name" value="Homodimeric domain of signal transducing histidine kinase"/>
    <property type="match status" value="1"/>
</dbReference>
<evidence type="ECO:0000259" key="22">
    <source>
        <dbReference type="PROSITE" id="PS50109"/>
    </source>
</evidence>
<evidence type="ECO:0000256" key="10">
    <source>
        <dbReference type="ARBA" id="ARBA00022723"/>
    </source>
</evidence>
<feature type="transmembrane region" description="Helical" evidence="21">
    <location>
        <begin position="315"/>
        <end position="335"/>
    </location>
</feature>
<dbReference type="PANTHER" id="PTHR43047:SF72">
    <property type="entry name" value="OSMOSENSING HISTIDINE PROTEIN KINASE SLN1"/>
    <property type="match status" value="1"/>
</dbReference>
<keyword evidence="11" id="KW-0547">Nucleotide-binding</keyword>
<evidence type="ECO:0000256" key="11">
    <source>
        <dbReference type="ARBA" id="ARBA00022741"/>
    </source>
</evidence>
<evidence type="ECO:0000256" key="9">
    <source>
        <dbReference type="ARBA" id="ARBA00022679"/>
    </source>
</evidence>
<keyword evidence="21" id="KW-0472">Membrane</keyword>
<evidence type="ECO:0000259" key="23">
    <source>
        <dbReference type="PROSITE" id="PS50110"/>
    </source>
</evidence>
<evidence type="ECO:0000256" key="16">
    <source>
        <dbReference type="ARBA" id="ARBA00023014"/>
    </source>
</evidence>
<evidence type="ECO:0000256" key="19">
    <source>
        <dbReference type="PROSITE-ProRule" id="PRU00169"/>
    </source>
</evidence>
<comment type="caution">
    <text evidence="24">The sequence shown here is derived from an EMBL/GenBank/DDBJ whole genome shotgun (WGS) entry which is preliminary data.</text>
</comment>
<feature type="transmembrane region" description="Helical" evidence="21">
    <location>
        <begin position="12"/>
        <end position="33"/>
    </location>
</feature>
<evidence type="ECO:0000313" key="25">
    <source>
        <dbReference type="Proteomes" id="UP001519287"/>
    </source>
</evidence>
<feature type="domain" description="Histidine kinase" evidence="22">
    <location>
        <begin position="441"/>
        <end position="656"/>
    </location>
</feature>
<keyword evidence="13" id="KW-0067">ATP-binding</keyword>
<reference evidence="24 25" key="1">
    <citation type="submission" date="2021-03" db="EMBL/GenBank/DDBJ databases">
        <title>Genomic Encyclopedia of Type Strains, Phase IV (KMG-IV): sequencing the most valuable type-strain genomes for metagenomic binning, comparative biology and taxonomic classification.</title>
        <authorList>
            <person name="Goeker M."/>
        </authorList>
    </citation>
    <scope>NUCLEOTIDE SEQUENCE [LARGE SCALE GENOMIC DNA]</scope>
    <source>
        <strain evidence="24 25">DSM 26048</strain>
    </source>
</reference>
<dbReference type="CDD" id="cd17574">
    <property type="entry name" value="REC_OmpR"/>
    <property type="match status" value="1"/>
</dbReference>
<sequence length="1088" mass="120618">MAARTYLPRSRWIVVLIGLSLTIMIITALLNPFQGETKVSNSSNLYALYAAEKWEAVRGDLPVAGGQFEEDKAAWRPLPEVLKEIEHNQAAAEDILWVRRTLPSNINDITGPSELKFRGLARFEVYLDDKLALDRSESNVTQGSSLLHWSQLALPDAAAGHKLLLRIWPDSSDLGPIGHVYAGSQEDLLATFLRTDSLRLILSVCFFFMMLLSAGAWLFYERSRIYFYFCILTLAAGYSSLVATALFSIYLEMPVLVFYGAIGNPVVAWAISGILEKLAEEHNRSGFRLLRKIFLILSIWSLLSSVLAPKLYQGSMVYIFGIILLAAPYVLFTIFRAFGQRRDETNWLSGGMIAVLLCVSIDRLVFTFPAMNNLAFRLLPLTIYQLLSQLVLISLFLLIFSIGMVLVIRARAQVQDYTSRLEQQNDRLQELDRLKDEFLANTSHELRTPLHGIIGLTESLLDGTAGPIGEQARDHLSLVVSSGRRLAGLIDDLLDLSKLNHRDIELDLTPVSMEHAVNSVLAVFQIIAAPKGISLHSEISADVPPAWADANRLQQILYNLIGNAVKFTDQGSITVRIQVTGRWIAVSVTDTGIGIAAEDLARLGEPFEQAGATDRGGTGLGLSITRKLTELHGGSLAVRSTKGQGTTCTFTLPVAAQEATIPGMTGYANSAVETRTTSDWRYSIPMHSLGPKTISPTNVDHTGLHASVQASGNGFNRIIPGISEDGELPALSILIVDDEPVNLQVLDSYLSALPILVRKASTGAAALAEIEAQPPDLILLDIMLPDLNGYEVCRLIRQRHDIHELPIILLTARDRLSDLLEGFEVGANDYLSKPTARHELLARVRLQLKLIGLTTRLELLVQERTRELEQTTYRLRASVRERAEALAEVSVMMERTRISQDIHDHVGHTLTASIVQLEASIMLLDRGRELGIEKARLAQSLVRKGLDEIRESVRMIRHEDRAFPMEIAMEQLLEETMETTGCTIDYTIEQLPELSPPQQRSLYQSLKEGLTNGLRHGQGTRFRFKLSAVAGNIEFELWNNGHPYTDSKVGFGLRAMLERVQELGGQLWLTSDEDDSGCLLTIYLPVLA</sequence>
<dbReference type="SMART" id="SM00388">
    <property type="entry name" value="HisKA"/>
    <property type="match status" value="1"/>
</dbReference>
<evidence type="ECO:0000256" key="3">
    <source>
        <dbReference type="ARBA" id="ARBA00004496"/>
    </source>
</evidence>
<comment type="subcellular location">
    <subcellularLocation>
        <location evidence="3">Cytoplasm</location>
    </subcellularLocation>
</comment>
<dbReference type="SUPFAM" id="SSF55874">
    <property type="entry name" value="ATPase domain of HSP90 chaperone/DNA topoisomerase II/histidine kinase"/>
    <property type="match status" value="2"/>
</dbReference>
<keyword evidence="7" id="KW-0963">Cytoplasm</keyword>
<evidence type="ECO:0000256" key="17">
    <source>
        <dbReference type="ARBA" id="ARBA00024827"/>
    </source>
</evidence>
<accession>A0ABS4J6G7</accession>
<dbReference type="InterPro" id="IPR005467">
    <property type="entry name" value="His_kinase_dom"/>
</dbReference>
<comment type="cofactor">
    <cofactor evidence="2">
        <name>[4Fe-4S] cluster</name>
        <dbReference type="ChEBI" id="CHEBI:49883"/>
    </cofactor>
</comment>
<dbReference type="EC" id="2.7.13.3" evidence="4"/>
<dbReference type="InterPro" id="IPR003594">
    <property type="entry name" value="HATPase_dom"/>
</dbReference>
<keyword evidence="6" id="KW-0004">4Fe-4S</keyword>
<keyword evidence="8 19" id="KW-0597">Phosphoprotein</keyword>
<keyword evidence="14" id="KW-0408">Iron</keyword>
<gene>
    <name evidence="24" type="ORF">J2Z66_007059</name>
</gene>
<evidence type="ECO:0000256" key="15">
    <source>
        <dbReference type="ARBA" id="ARBA00023012"/>
    </source>
</evidence>
<dbReference type="PROSITE" id="PS50110">
    <property type="entry name" value="RESPONSE_REGULATORY"/>
    <property type="match status" value="1"/>
</dbReference>
<evidence type="ECO:0000256" key="4">
    <source>
        <dbReference type="ARBA" id="ARBA00012438"/>
    </source>
</evidence>
<evidence type="ECO:0000256" key="8">
    <source>
        <dbReference type="ARBA" id="ARBA00022553"/>
    </source>
</evidence>
<name>A0ABS4J6G7_9BACL</name>
<keyword evidence="9" id="KW-0808">Transferase</keyword>
<dbReference type="InterPro" id="IPR001789">
    <property type="entry name" value="Sig_transdc_resp-reg_receiver"/>
</dbReference>
<dbReference type="CDD" id="cd00082">
    <property type="entry name" value="HisKA"/>
    <property type="match status" value="1"/>
</dbReference>
<dbReference type="InterPro" id="IPR011006">
    <property type="entry name" value="CheY-like_superfamily"/>
</dbReference>
<proteinExistence type="predicted"/>
<dbReference type="SUPFAM" id="SSF52172">
    <property type="entry name" value="CheY-like"/>
    <property type="match status" value="1"/>
</dbReference>
<keyword evidence="10" id="KW-0479">Metal-binding</keyword>
<dbReference type="Pfam" id="PF02518">
    <property type="entry name" value="HATPase_c"/>
    <property type="match status" value="1"/>
</dbReference>
<comment type="catalytic activity">
    <reaction evidence="1">
        <text>ATP + protein L-histidine = ADP + protein N-phospho-L-histidine.</text>
        <dbReference type="EC" id="2.7.13.3"/>
    </reaction>
</comment>
<dbReference type="GO" id="GO:0016301">
    <property type="term" value="F:kinase activity"/>
    <property type="evidence" value="ECO:0007669"/>
    <property type="project" value="UniProtKB-KW"/>
</dbReference>
<evidence type="ECO:0000256" key="14">
    <source>
        <dbReference type="ARBA" id="ARBA00023004"/>
    </source>
</evidence>
<feature type="modified residue" description="4-aspartylphosphate" evidence="19">
    <location>
        <position position="781"/>
    </location>
</feature>
<dbReference type="Gene3D" id="1.20.5.1930">
    <property type="match status" value="1"/>
</dbReference>
<dbReference type="Gene3D" id="3.40.50.2300">
    <property type="match status" value="1"/>
</dbReference>
<dbReference type="Proteomes" id="UP001519287">
    <property type="component" value="Unassembled WGS sequence"/>
</dbReference>
<keyword evidence="25" id="KW-1185">Reference proteome</keyword>
<evidence type="ECO:0000256" key="1">
    <source>
        <dbReference type="ARBA" id="ARBA00000085"/>
    </source>
</evidence>
<keyword evidence="21" id="KW-0812">Transmembrane</keyword>
<comment type="function">
    <text evidence="17">Member of the two-component regulatory system NreB/NreC involved in the control of dissimilatory nitrate/nitrite reduction in response to oxygen. NreB functions as a direct oxygen sensor histidine kinase which is autophosphorylated, in the absence of oxygen, probably at the conserved histidine residue, and transfers its phosphate group probably to a conserved aspartate residue of NreC. NreB/NreC activates the expression of the nitrate (narGHJI) and nitrite (nir) reductase operons, as well as the putative nitrate transporter gene narT.</text>
</comment>
<dbReference type="Gene3D" id="3.30.565.10">
    <property type="entry name" value="Histidine kinase-like ATPase, C-terminal domain"/>
    <property type="match status" value="2"/>
</dbReference>
<dbReference type="InterPro" id="IPR011712">
    <property type="entry name" value="Sig_transdc_His_kin_sub3_dim/P"/>
</dbReference>
<evidence type="ECO:0000256" key="21">
    <source>
        <dbReference type="SAM" id="Phobius"/>
    </source>
</evidence>
<dbReference type="Pfam" id="PF00512">
    <property type="entry name" value="HisKA"/>
    <property type="match status" value="1"/>
</dbReference>
<feature type="coiled-coil region" evidence="20">
    <location>
        <begin position="407"/>
        <end position="441"/>
    </location>
</feature>
<dbReference type="PROSITE" id="PS50109">
    <property type="entry name" value="HIS_KIN"/>
    <property type="match status" value="1"/>
</dbReference>
<dbReference type="PRINTS" id="PR00344">
    <property type="entry name" value="BCTRLSENSOR"/>
</dbReference>
<evidence type="ECO:0000256" key="2">
    <source>
        <dbReference type="ARBA" id="ARBA00001966"/>
    </source>
</evidence>
<dbReference type="Gene3D" id="1.10.287.130">
    <property type="match status" value="1"/>
</dbReference>
<organism evidence="24 25">
    <name type="scientific">Paenibacillus eucommiae</name>
    <dbReference type="NCBI Taxonomy" id="1355755"/>
    <lineage>
        <taxon>Bacteria</taxon>
        <taxon>Bacillati</taxon>
        <taxon>Bacillota</taxon>
        <taxon>Bacilli</taxon>
        <taxon>Bacillales</taxon>
        <taxon>Paenibacillaceae</taxon>
        <taxon>Paenibacillus</taxon>
    </lineage>
</organism>
<dbReference type="SMART" id="SM00448">
    <property type="entry name" value="REC"/>
    <property type="match status" value="1"/>
</dbReference>
<feature type="transmembrane region" description="Helical" evidence="21">
    <location>
        <begin position="347"/>
        <end position="366"/>
    </location>
</feature>
<keyword evidence="16" id="KW-0411">Iron-sulfur</keyword>
<dbReference type="InterPro" id="IPR004358">
    <property type="entry name" value="Sig_transdc_His_kin-like_C"/>
</dbReference>
<dbReference type="SMART" id="SM00387">
    <property type="entry name" value="HATPase_c"/>
    <property type="match status" value="2"/>
</dbReference>
<evidence type="ECO:0000256" key="13">
    <source>
        <dbReference type="ARBA" id="ARBA00022840"/>
    </source>
</evidence>
<dbReference type="Pfam" id="PF00072">
    <property type="entry name" value="Response_reg"/>
    <property type="match status" value="1"/>
</dbReference>
<feature type="transmembrane region" description="Helical" evidence="21">
    <location>
        <begin position="200"/>
        <end position="219"/>
    </location>
</feature>
<dbReference type="InterPro" id="IPR036097">
    <property type="entry name" value="HisK_dim/P_sf"/>
</dbReference>
<keyword evidence="15" id="KW-0902">Two-component regulatory system</keyword>
<dbReference type="InterPro" id="IPR036890">
    <property type="entry name" value="HATPase_C_sf"/>
</dbReference>